<gene>
    <name evidence="2" type="ORF">Q2T41_11340</name>
</gene>
<keyword evidence="3" id="KW-1185">Reference proteome</keyword>
<dbReference type="Gene3D" id="3.90.1150.200">
    <property type="match status" value="1"/>
</dbReference>
<sequence length="154" mass="17777">MKFSASTPEDYINQLPVERKKVIEQLRATIRKNLPTTFEEQLSYGMLGYVVPHAVYPSGYHVNPALPLSFINLASQKNYIALYHSGIYADNGLMSWFVQEYPKHTAQKLDMGKSCIRFKKIDDIPYQLIGELCTKMSAKSWIEIYEQHIKNNNN</sequence>
<dbReference type="EMBL" id="JAUKUC010000001">
    <property type="protein sequence ID" value="MDO1513251.1"/>
    <property type="molecule type" value="Genomic_DNA"/>
</dbReference>
<evidence type="ECO:0000313" key="2">
    <source>
        <dbReference type="EMBL" id="MDO1513251.1"/>
    </source>
</evidence>
<organism evidence="2 3">
    <name type="scientific">Maribacter confluentis</name>
    <dbReference type="NCBI Taxonomy" id="1656093"/>
    <lineage>
        <taxon>Bacteria</taxon>
        <taxon>Pseudomonadati</taxon>
        <taxon>Bacteroidota</taxon>
        <taxon>Flavobacteriia</taxon>
        <taxon>Flavobacteriales</taxon>
        <taxon>Flavobacteriaceae</taxon>
        <taxon>Maribacter</taxon>
    </lineage>
</organism>
<dbReference type="InterPro" id="IPR014922">
    <property type="entry name" value="YdhG-like"/>
</dbReference>
<reference evidence="2" key="2">
    <citation type="submission" date="2023-06" db="EMBL/GenBank/DDBJ databases">
        <authorList>
            <person name="Lucena T."/>
            <person name="Sun Q."/>
        </authorList>
    </citation>
    <scope>NUCLEOTIDE SEQUENCE</scope>
    <source>
        <strain evidence="2">CECT 8869</strain>
    </source>
</reference>
<comment type="caution">
    <text evidence="2">The sequence shown here is derived from an EMBL/GenBank/DDBJ whole genome shotgun (WGS) entry which is preliminary data.</text>
</comment>
<dbReference type="SUPFAM" id="SSF159888">
    <property type="entry name" value="YdhG-like"/>
    <property type="match status" value="1"/>
</dbReference>
<evidence type="ECO:0000259" key="1">
    <source>
        <dbReference type="Pfam" id="PF08818"/>
    </source>
</evidence>
<accession>A0ABT8RQR4</accession>
<proteinExistence type="predicted"/>
<evidence type="ECO:0000313" key="3">
    <source>
        <dbReference type="Proteomes" id="UP001168579"/>
    </source>
</evidence>
<feature type="domain" description="YdhG-like" evidence="1">
    <location>
        <begin position="19"/>
        <end position="135"/>
    </location>
</feature>
<protein>
    <submittedName>
        <fullName evidence="2">DUF1801 domain-containing protein</fullName>
    </submittedName>
</protein>
<dbReference type="Proteomes" id="UP001168579">
    <property type="component" value="Unassembled WGS sequence"/>
</dbReference>
<name>A0ABT8RQR4_9FLAO</name>
<dbReference type="Pfam" id="PF08818">
    <property type="entry name" value="DUF1801"/>
    <property type="match status" value="1"/>
</dbReference>
<dbReference type="RefSeq" id="WP_304436184.1">
    <property type="nucleotide sequence ID" value="NZ_JAUKUC010000001.1"/>
</dbReference>
<reference evidence="2" key="1">
    <citation type="journal article" date="2014" name="Int. J. Syst. Evol. Microbiol.">
        <title>Complete genome of a new Firmicutes species belonging to the dominant human colonic microbiota ('Ruminococcus bicirculans') reveals two chromosomes and a selective capacity to utilize plant glucans.</title>
        <authorList>
            <consortium name="NISC Comparative Sequencing Program"/>
            <person name="Wegmann U."/>
            <person name="Louis P."/>
            <person name="Goesmann A."/>
            <person name="Henrissat B."/>
            <person name="Duncan S.H."/>
            <person name="Flint H.J."/>
        </authorList>
    </citation>
    <scope>NUCLEOTIDE SEQUENCE</scope>
    <source>
        <strain evidence="2">CECT 8869</strain>
    </source>
</reference>